<reference evidence="2 3" key="1">
    <citation type="submission" date="2021-03" db="EMBL/GenBank/DDBJ databases">
        <title>Genomic Encyclopedia of Type Strains, Phase IV (KMG-IV): sequencing the most valuable type-strain genomes for metagenomic binning, comparative biology and taxonomic classification.</title>
        <authorList>
            <person name="Goeker M."/>
        </authorList>
    </citation>
    <scope>NUCLEOTIDE SEQUENCE [LARGE SCALE GENOMIC DNA]</scope>
    <source>
        <strain evidence="2 3">DSM 24738</strain>
    </source>
</reference>
<dbReference type="InterPro" id="IPR000182">
    <property type="entry name" value="GNAT_dom"/>
</dbReference>
<protein>
    <recommendedName>
        <fullName evidence="1">N-acetyltransferase domain-containing protein</fullName>
    </recommendedName>
</protein>
<accession>A0ABS4GJ52</accession>
<dbReference type="SUPFAM" id="SSF55729">
    <property type="entry name" value="Acyl-CoA N-acyltransferases (Nat)"/>
    <property type="match status" value="1"/>
</dbReference>
<gene>
    <name evidence="2" type="ORF">J2Z37_000263</name>
</gene>
<evidence type="ECO:0000259" key="1">
    <source>
        <dbReference type="PROSITE" id="PS51186"/>
    </source>
</evidence>
<dbReference type="InterPro" id="IPR016181">
    <property type="entry name" value="Acyl_CoA_acyltransferase"/>
</dbReference>
<keyword evidence="3" id="KW-1185">Reference proteome</keyword>
<feature type="domain" description="N-acetyltransferase" evidence="1">
    <location>
        <begin position="1"/>
        <end position="152"/>
    </location>
</feature>
<dbReference type="Gene3D" id="3.40.630.30">
    <property type="match status" value="1"/>
</dbReference>
<evidence type="ECO:0000313" key="2">
    <source>
        <dbReference type="EMBL" id="MBP1930276.1"/>
    </source>
</evidence>
<dbReference type="Proteomes" id="UP001519343">
    <property type="component" value="Unassembled WGS sequence"/>
</dbReference>
<sequence>MQVRQITPEQLPKVKARIVRFLNLHGDKRITKQGIRWLQRLPAESLNVEGTCILVSLEEKRLTGIMAVSDFGREESFIAVHKEFRQKRTGVTLIEELMKRMDKAYGRVALDNVPSLKMCFAMGMIGFKVITGPTGKPTLWLGLGNWKKEDVE</sequence>
<comment type="caution">
    <text evidence="2">The sequence shown here is derived from an EMBL/GenBank/DDBJ whole genome shotgun (WGS) entry which is preliminary data.</text>
</comment>
<dbReference type="PROSITE" id="PS51186">
    <property type="entry name" value="GNAT"/>
    <property type="match status" value="1"/>
</dbReference>
<dbReference type="RefSeq" id="WP_209808158.1">
    <property type="nucleotide sequence ID" value="NZ_JAGGKT010000001.1"/>
</dbReference>
<dbReference type="EMBL" id="JAGGKT010000001">
    <property type="protein sequence ID" value="MBP1930276.1"/>
    <property type="molecule type" value="Genomic_DNA"/>
</dbReference>
<organism evidence="2 3">
    <name type="scientific">Ammoniphilus resinae</name>
    <dbReference type="NCBI Taxonomy" id="861532"/>
    <lineage>
        <taxon>Bacteria</taxon>
        <taxon>Bacillati</taxon>
        <taxon>Bacillota</taxon>
        <taxon>Bacilli</taxon>
        <taxon>Bacillales</taxon>
        <taxon>Paenibacillaceae</taxon>
        <taxon>Aneurinibacillus group</taxon>
        <taxon>Ammoniphilus</taxon>
    </lineage>
</organism>
<proteinExistence type="predicted"/>
<evidence type="ECO:0000313" key="3">
    <source>
        <dbReference type="Proteomes" id="UP001519343"/>
    </source>
</evidence>
<name>A0ABS4GJ52_9BACL</name>